<proteinExistence type="predicted"/>
<evidence type="ECO:0000313" key="3">
    <source>
        <dbReference type="Proteomes" id="UP001158576"/>
    </source>
</evidence>
<protein>
    <submittedName>
        <fullName evidence="2">Oidioi.mRNA.OKI2018_I69.PAR.g12667.t1.cds</fullName>
    </submittedName>
</protein>
<sequence length="146" mass="16917">MSNSTNYFASDVPALSPTKKRKSSGDTYQPKKMIMLEDRSSPLDDRLSEIFNCIAQPAKEEESSENTSPATYKERMLYRALFQLHTILAQHDDNGRPNLVVRNAEDKDWKTDKKLKKYSRQVKESKKLHPFIKASLKRIEKKQSPK</sequence>
<dbReference type="EMBL" id="OU015568">
    <property type="protein sequence ID" value="CAG5090622.1"/>
    <property type="molecule type" value="Genomic_DNA"/>
</dbReference>
<feature type="region of interest" description="Disordered" evidence="1">
    <location>
        <begin position="1"/>
        <end position="32"/>
    </location>
</feature>
<dbReference type="Proteomes" id="UP001158576">
    <property type="component" value="Chromosome PAR"/>
</dbReference>
<name>A0ABN7S4H6_OIKDI</name>
<accession>A0ABN7S4H6</accession>
<gene>
    <name evidence="2" type="ORF">OKIOD_LOCUS4225</name>
</gene>
<evidence type="ECO:0000256" key="1">
    <source>
        <dbReference type="SAM" id="MobiDB-lite"/>
    </source>
</evidence>
<keyword evidence="3" id="KW-1185">Reference proteome</keyword>
<organism evidence="2 3">
    <name type="scientific">Oikopleura dioica</name>
    <name type="common">Tunicate</name>
    <dbReference type="NCBI Taxonomy" id="34765"/>
    <lineage>
        <taxon>Eukaryota</taxon>
        <taxon>Metazoa</taxon>
        <taxon>Chordata</taxon>
        <taxon>Tunicata</taxon>
        <taxon>Appendicularia</taxon>
        <taxon>Copelata</taxon>
        <taxon>Oikopleuridae</taxon>
        <taxon>Oikopleura</taxon>
    </lineage>
</organism>
<evidence type="ECO:0000313" key="2">
    <source>
        <dbReference type="EMBL" id="CAG5090622.1"/>
    </source>
</evidence>
<reference evidence="2 3" key="1">
    <citation type="submission" date="2021-04" db="EMBL/GenBank/DDBJ databases">
        <authorList>
            <person name="Bliznina A."/>
        </authorList>
    </citation>
    <scope>NUCLEOTIDE SEQUENCE [LARGE SCALE GENOMIC DNA]</scope>
</reference>